<dbReference type="Pfam" id="PF25198">
    <property type="entry name" value="Spore_GerAC_N"/>
    <property type="match status" value="1"/>
</dbReference>
<evidence type="ECO:0000259" key="1">
    <source>
        <dbReference type="Pfam" id="PF25198"/>
    </source>
</evidence>
<reference evidence="2" key="2">
    <citation type="journal article" date="2021" name="PeerJ">
        <title>Extensive microbial diversity within the chicken gut microbiome revealed by metagenomics and culture.</title>
        <authorList>
            <person name="Gilroy R."/>
            <person name="Ravi A."/>
            <person name="Getino M."/>
            <person name="Pursley I."/>
            <person name="Horton D.L."/>
            <person name="Alikhan N.F."/>
            <person name="Baker D."/>
            <person name="Gharbi K."/>
            <person name="Hall N."/>
            <person name="Watson M."/>
            <person name="Adriaenssens E.M."/>
            <person name="Foster-Nyarko E."/>
            <person name="Jarju S."/>
            <person name="Secka A."/>
            <person name="Antonio M."/>
            <person name="Oren A."/>
            <person name="Chaudhuri R.R."/>
            <person name="La Ragione R."/>
            <person name="Hildebrand F."/>
            <person name="Pallen M.J."/>
        </authorList>
    </citation>
    <scope>NUCLEOTIDE SEQUENCE</scope>
    <source>
        <strain evidence="2">ChiSxjej1B13-7041</strain>
    </source>
</reference>
<organism evidence="2 3">
    <name type="scientific">Candidatus Egerieimonas intestinavium</name>
    <dbReference type="NCBI Taxonomy" id="2840777"/>
    <lineage>
        <taxon>Bacteria</taxon>
        <taxon>Bacillati</taxon>
        <taxon>Bacillota</taxon>
        <taxon>Clostridia</taxon>
        <taxon>Lachnospirales</taxon>
        <taxon>Lachnospiraceae</taxon>
        <taxon>Lachnospiraceae incertae sedis</taxon>
        <taxon>Candidatus Egerieimonas</taxon>
    </lineage>
</organism>
<dbReference type="Proteomes" id="UP000886841">
    <property type="component" value="Unassembled WGS sequence"/>
</dbReference>
<gene>
    <name evidence="2" type="ORF">IAB98_03570</name>
</gene>
<sequence>MRRALGIFCILMTLMAGCGVEPEKRAYPLAVSLDLREGEYEVRYGMARLSAVTGQGKEPEGDSAERLAFRGESLEAVRRAYHRSQQYYLDTGHVQAVLLGETLQEDREKLAQALEEMEENRMLGSGCYVFSCPDPGALMELDGTVLESLGEYLVGIYENRPADQGEKGVTLQEVYSAWYRDGSLPALPRAVLGENGLPVVENS</sequence>
<comment type="caution">
    <text evidence="2">The sequence shown here is derived from an EMBL/GenBank/DDBJ whole genome shotgun (WGS) entry which is preliminary data.</text>
</comment>
<dbReference type="EMBL" id="DVHU01000031">
    <property type="protein sequence ID" value="HIR92488.1"/>
    <property type="molecule type" value="Genomic_DNA"/>
</dbReference>
<protein>
    <recommendedName>
        <fullName evidence="1">Spore germination protein N-terminal domain-containing protein</fullName>
    </recommendedName>
</protein>
<feature type="domain" description="Spore germination protein N-terminal" evidence="1">
    <location>
        <begin position="21"/>
        <end position="189"/>
    </location>
</feature>
<name>A0A9D1JF19_9FIRM</name>
<accession>A0A9D1JF19</accession>
<proteinExistence type="predicted"/>
<evidence type="ECO:0000313" key="3">
    <source>
        <dbReference type="Proteomes" id="UP000886841"/>
    </source>
</evidence>
<dbReference type="PROSITE" id="PS51257">
    <property type="entry name" value="PROKAR_LIPOPROTEIN"/>
    <property type="match status" value="1"/>
</dbReference>
<dbReference type="InterPro" id="IPR057336">
    <property type="entry name" value="GerAC_N"/>
</dbReference>
<dbReference type="AlphaFoldDB" id="A0A9D1JF19"/>
<reference evidence="2" key="1">
    <citation type="submission" date="2020-10" db="EMBL/GenBank/DDBJ databases">
        <authorList>
            <person name="Gilroy R."/>
        </authorList>
    </citation>
    <scope>NUCLEOTIDE SEQUENCE</scope>
    <source>
        <strain evidence="2">ChiSxjej1B13-7041</strain>
    </source>
</reference>
<evidence type="ECO:0000313" key="2">
    <source>
        <dbReference type="EMBL" id="HIR92488.1"/>
    </source>
</evidence>